<name>A0A921QYQ3_SORBI</name>
<evidence type="ECO:0000313" key="2">
    <source>
        <dbReference type="EMBL" id="KAG0530372.1"/>
    </source>
</evidence>
<accession>A0A921QYQ3</accession>
<gene>
    <name evidence="2" type="ORF">BDA96_05G180400</name>
</gene>
<comment type="caution">
    <text evidence="2">The sequence shown here is derived from an EMBL/GenBank/DDBJ whole genome shotgun (WGS) entry which is preliminary data.</text>
</comment>
<organism evidence="2 3">
    <name type="scientific">Sorghum bicolor</name>
    <name type="common">Sorghum</name>
    <name type="synonym">Sorghum vulgare</name>
    <dbReference type="NCBI Taxonomy" id="4558"/>
    <lineage>
        <taxon>Eukaryota</taxon>
        <taxon>Viridiplantae</taxon>
        <taxon>Streptophyta</taxon>
        <taxon>Embryophyta</taxon>
        <taxon>Tracheophyta</taxon>
        <taxon>Spermatophyta</taxon>
        <taxon>Magnoliopsida</taxon>
        <taxon>Liliopsida</taxon>
        <taxon>Poales</taxon>
        <taxon>Poaceae</taxon>
        <taxon>PACMAD clade</taxon>
        <taxon>Panicoideae</taxon>
        <taxon>Andropogonodae</taxon>
        <taxon>Andropogoneae</taxon>
        <taxon>Sorghinae</taxon>
        <taxon>Sorghum</taxon>
    </lineage>
</organism>
<dbReference type="AlphaFoldDB" id="A0A921QYQ3"/>
<dbReference type="Proteomes" id="UP000807115">
    <property type="component" value="Chromosome 5"/>
</dbReference>
<proteinExistence type="predicted"/>
<feature type="chain" id="PRO_5036858477" evidence="1">
    <location>
        <begin position="24"/>
        <end position="36"/>
    </location>
</feature>
<evidence type="ECO:0000256" key="1">
    <source>
        <dbReference type="SAM" id="SignalP"/>
    </source>
</evidence>
<feature type="signal peptide" evidence="1">
    <location>
        <begin position="1"/>
        <end position="23"/>
    </location>
</feature>
<sequence length="36" mass="3930">MHRLCRFLLCLCVICGSIHPGSRLPVCFGTLHATSS</sequence>
<reference evidence="2" key="1">
    <citation type="journal article" date="2019" name="BMC Genomics">
        <title>A new reference genome for Sorghum bicolor reveals high levels of sequence similarity between sweet and grain genotypes: implications for the genetics of sugar metabolism.</title>
        <authorList>
            <person name="Cooper E.A."/>
            <person name="Brenton Z.W."/>
            <person name="Flinn B.S."/>
            <person name="Jenkins J."/>
            <person name="Shu S."/>
            <person name="Flowers D."/>
            <person name="Luo F."/>
            <person name="Wang Y."/>
            <person name="Xia P."/>
            <person name="Barry K."/>
            <person name="Daum C."/>
            <person name="Lipzen A."/>
            <person name="Yoshinaga Y."/>
            <person name="Schmutz J."/>
            <person name="Saski C."/>
            <person name="Vermerris W."/>
            <person name="Kresovich S."/>
        </authorList>
    </citation>
    <scope>NUCLEOTIDE SEQUENCE</scope>
</reference>
<dbReference type="EMBL" id="CM027684">
    <property type="protein sequence ID" value="KAG0530372.1"/>
    <property type="molecule type" value="Genomic_DNA"/>
</dbReference>
<evidence type="ECO:0000313" key="3">
    <source>
        <dbReference type="Proteomes" id="UP000807115"/>
    </source>
</evidence>
<keyword evidence="1" id="KW-0732">Signal</keyword>
<protein>
    <submittedName>
        <fullName evidence="2">Uncharacterized protein</fullName>
    </submittedName>
</protein>
<reference evidence="2" key="2">
    <citation type="submission" date="2020-10" db="EMBL/GenBank/DDBJ databases">
        <authorList>
            <person name="Cooper E.A."/>
            <person name="Brenton Z.W."/>
            <person name="Flinn B.S."/>
            <person name="Jenkins J."/>
            <person name="Shu S."/>
            <person name="Flowers D."/>
            <person name="Luo F."/>
            <person name="Wang Y."/>
            <person name="Xia P."/>
            <person name="Barry K."/>
            <person name="Daum C."/>
            <person name="Lipzen A."/>
            <person name="Yoshinaga Y."/>
            <person name="Schmutz J."/>
            <person name="Saski C."/>
            <person name="Vermerris W."/>
            <person name="Kresovich S."/>
        </authorList>
    </citation>
    <scope>NUCLEOTIDE SEQUENCE</scope>
</reference>